<comment type="caution">
    <text evidence="3">The sequence shown here is derived from an EMBL/GenBank/DDBJ whole genome shotgun (WGS) entry which is preliminary data.</text>
</comment>
<evidence type="ECO:0000313" key="3">
    <source>
        <dbReference type="EMBL" id="MBK0393449.1"/>
    </source>
</evidence>
<reference evidence="3" key="1">
    <citation type="submission" date="2020-12" db="EMBL/GenBank/DDBJ databases">
        <title>Ramlibacter sp. nov., isolated from a freshwater alga, Cryptomonas.</title>
        <authorList>
            <person name="Kim H.M."/>
            <person name="Jeon C.O."/>
        </authorList>
    </citation>
    <scope>NUCLEOTIDE SEQUENCE</scope>
    <source>
        <strain evidence="3">CrO1</strain>
    </source>
</reference>
<dbReference type="InterPro" id="IPR050963">
    <property type="entry name" value="Sirohydro_Cobaltochel/CbiX"/>
</dbReference>
<dbReference type="Proteomes" id="UP000617041">
    <property type="component" value="Unassembled WGS sequence"/>
</dbReference>
<dbReference type="Gene3D" id="3.40.50.1400">
    <property type="match status" value="1"/>
</dbReference>
<dbReference type="PANTHER" id="PTHR33542">
    <property type="entry name" value="SIROHYDROCHLORIN FERROCHELATASE, CHLOROPLASTIC"/>
    <property type="match status" value="1"/>
</dbReference>
<evidence type="ECO:0000313" key="4">
    <source>
        <dbReference type="Proteomes" id="UP000617041"/>
    </source>
</evidence>
<dbReference type="PANTHER" id="PTHR33542:SF3">
    <property type="entry name" value="SIROHYDROCHLORIN FERROCHELATASE, CHLOROPLASTIC"/>
    <property type="match status" value="1"/>
</dbReference>
<organism evidence="3 4">
    <name type="scientific">Ramlibacter algicola</name>
    <dbReference type="NCBI Taxonomy" id="2795217"/>
    <lineage>
        <taxon>Bacteria</taxon>
        <taxon>Pseudomonadati</taxon>
        <taxon>Pseudomonadota</taxon>
        <taxon>Betaproteobacteria</taxon>
        <taxon>Burkholderiales</taxon>
        <taxon>Comamonadaceae</taxon>
        <taxon>Ramlibacter</taxon>
    </lineage>
</organism>
<keyword evidence="1" id="KW-0479">Metal-binding</keyword>
<proteinExistence type="predicted"/>
<accession>A0A934Q375</accession>
<gene>
    <name evidence="3" type="ORF">I8E28_12675</name>
</gene>
<dbReference type="InterPro" id="IPR002762">
    <property type="entry name" value="CbiX-like"/>
</dbReference>
<dbReference type="RefSeq" id="WP_200788415.1">
    <property type="nucleotide sequence ID" value="NZ_JAEDAO010000001.1"/>
</dbReference>
<dbReference type="SUPFAM" id="SSF53800">
    <property type="entry name" value="Chelatase"/>
    <property type="match status" value="1"/>
</dbReference>
<keyword evidence="4" id="KW-1185">Reference proteome</keyword>
<name>A0A934Q375_9BURK</name>
<protein>
    <submittedName>
        <fullName evidence="3">CbiX/SirB N-terminal domain-containing protein</fullName>
    </submittedName>
</protein>
<dbReference type="GO" id="GO:0046872">
    <property type="term" value="F:metal ion binding"/>
    <property type="evidence" value="ECO:0007669"/>
    <property type="project" value="UniProtKB-KW"/>
</dbReference>
<dbReference type="AlphaFoldDB" id="A0A934Q375"/>
<sequence>MKRAVVLFGHGSRDPQWREPMDALAARLRQRAPAVEVFCAFLELQAPDLPGCCDALVADGIGAVTIVPVFFGVGRHAREDLPRLIDEVRQRHPGLHVQVTPAVGEWDELLDGLAEAILKRS</sequence>
<dbReference type="Pfam" id="PF01903">
    <property type="entry name" value="CbiX"/>
    <property type="match status" value="1"/>
</dbReference>
<dbReference type="GO" id="GO:0016829">
    <property type="term" value="F:lyase activity"/>
    <property type="evidence" value="ECO:0007669"/>
    <property type="project" value="UniProtKB-KW"/>
</dbReference>
<keyword evidence="2" id="KW-0456">Lyase</keyword>
<evidence type="ECO:0000256" key="1">
    <source>
        <dbReference type="ARBA" id="ARBA00022723"/>
    </source>
</evidence>
<evidence type="ECO:0000256" key="2">
    <source>
        <dbReference type="ARBA" id="ARBA00023239"/>
    </source>
</evidence>
<dbReference type="CDD" id="cd03416">
    <property type="entry name" value="CbiX_SirB_N"/>
    <property type="match status" value="1"/>
</dbReference>
<dbReference type="EMBL" id="JAEDAO010000001">
    <property type="protein sequence ID" value="MBK0393449.1"/>
    <property type="molecule type" value="Genomic_DNA"/>
</dbReference>